<dbReference type="AlphaFoldDB" id="A0A6G1JP01"/>
<evidence type="ECO:0000313" key="3">
    <source>
        <dbReference type="Proteomes" id="UP000799291"/>
    </source>
</evidence>
<evidence type="ECO:0000313" key="2">
    <source>
        <dbReference type="EMBL" id="KAF2692216.1"/>
    </source>
</evidence>
<name>A0A6G1JP01_9PLEO</name>
<gene>
    <name evidence="2" type="ORF">K458DRAFT_382045</name>
</gene>
<dbReference type="CDD" id="cd18186">
    <property type="entry name" value="BTB_POZ_ZBTB_KLHL-like"/>
    <property type="match status" value="1"/>
</dbReference>
<dbReference type="EMBL" id="MU005569">
    <property type="protein sequence ID" value="KAF2692216.1"/>
    <property type="molecule type" value="Genomic_DNA"/>
</dbReference>
<organism evidence="2 3">
    <name type="scientific">Lentithecium fluviatile CBS 122367</name>
    <dbReference type="NCBI Taxonomy" id="1168545"/>
    <lineage>
        <taxon>Eukaryota</taxon>
        <taxon>Fungi</taxon>
        <taxon>Dikarya</taxon>
        <taxon>Ascomycota</taxon>
        <taxon>Pezizomycotina</taxon>
        <taxon>Dothideomycetes</taxon>
        <taxon>Pleosporomycetidae</taxon>
        <taxon>Pleosporales</taxon>
        <taxon>Massarineae</taxon>
        <taxon>Lentitheciaceae</taxon>
        <taxon>Lentithecium</taxon>
    </lineage>
</organism>
<dbReference type="InterPro" id="IPR011333">
    <property type="entry name" value="SKP1/BTB/POZ_sf"/>
</dbReference>
<keyword evidence="3" id="KW-1185">Reference proteome</keyword>
<accession>A0A6G1JP01</accession>
<dbReference type="SUPFAM" id="SSF54695">
    <property type="entry name" value="POZ domain"/>
    <property type="match status" value="1"/>
</dbReference>
<protein>
    <recommendedName>
        <fullName evidence="1">BTB domain-containing protein</fullName>
    </recommendedName>
</protein>
<dbReference type="InterPro" id="IPR000210">
    <property type="entry name" value="BTB/POZ_dom"/>
</dbReference>
<dbReference type="PROSITE" id="PS50097">
    <property type="entry name" value="BTB"/>
    <property type="match status" value="1"/>
</dbReference>
<feature type="domain" description="BTB" evidence="1">
    <location>
        <begin position="33"/>
        <end position="90"/>
    </location>
</feature>
<dbReference type="Proteomes" id="UP000799291">
    <property type="component" value="Unassembled WGS sequence"/>
</dbReference>
<proteinExistence type="predicted"/>
<dbReference type="OrthoDB" id="194443at2759"/>
<dbReference type="Gene3D" id="3.30.710.10">
    <property type="entry name" value="Potassium Channel Kv1.1, Chain A"/>
    <property type="match status" value="1"/>
</dbReference>
<sequence>MVPSVSKLVHASSRLLPNMAIWNCQIRSGRNATFVTIVVSDEKAPFVIHENLLTSYSEFFRRALTGRTKEASERKIKVEGDALTFEFFYH</sequence>
<evidence type="ECO:0000259" key="1">
    <source>
        <dbReference type="PROSITE" id="PS50097"/>
    </source>
</evidence>
<reference evidence="2" key="1">
    <citation type="journal article" date="2020" name="Stud. Mycol.">
        <title>101 Dothideomycetes genomes: a test case for predicting lifestyles and emergence of pathogens.</title>
        <authorList>
            <person name="Haridas S."/>
            <person name="Albert R."/>
            <person name="Binder M."/>
            <person name="Bloem J."/>
            <person name="Labutti K."/>
            <person name="Salamov A."/>
            <person name="Andreopoulos B."/>
            <person name="Baker S."/>
            <person name="Barry K."/>
            <person name="Bills G."/>
            <person name="Bluhm B."/>
            <person name="Cannon C."/>
            <person name="Castanera R."/>
            <person name="Culley D."/>
            <person name="Daum C."/>
            <person name="Ezra D."/>
            <person name="Gonzalez J."/>
            <person name="Henrissat B."/>
            <person name="Kuo A."/>
            <person name="Liang C."/>
            <person name="Lipzen A."/>
            <person name="Lutzoni F."/>
            <person name="Magnuson J."/>
            <person name="Mondo S."/>
            <person name="Nolan M."/>
            <person name="Ohm R."/>
            <person name="Pangilinan J."/>
            <person name="Park H.-J."/>
            <person name="Ramirez L."/>
            <person name="Alfaro M."/>
            <person name="Sun H."/>
            <person name="Tritt A."/>
            <person name="Yoshinaga Y."/>
            <person name="Zwiers L.-H."/>
            <person name="Turgeon B."/>
            <person name="Goodwin S."/>
            <person name="Spatafora J."/>
            <person name="Crous P."/>
            <person name="Grigoriev I."/>
        </authorList>
    </citation>
    <scope>NUCLEOTIDE SEQUENCE</scope>
    <source>
        <strain evidence="2">CBS 122367</strain>
    </source>
</reference>